<dbReference type="PANTHER" id="PTHR24148">
    <property type="entry name" value="ANKYRIN REPEAT DOMAIN-CONTAINING PROTEIN 39 HOMOLOG-RELATED"/>
    <property type="match status" value="1"/>
</dbReference>
<dbReference type="OrthoDB" id="3744018at2759"/>
<feature type="domain" description="Heterokaryon incompatibility" evidence="1">
    <location>
        <begin position="45"/>
        <end position="208"/>
    </location>
</feature>
<protein>
    <recommendedName>
        <fullName evidence="1">Heterokaryon incompatibility domain-containing protein</fullName>
    </recommendedName>
</protein>
<dbReference type="InterPro" id="IPR010730">
    <property type="entry name" value="HET"/>
</dbReference>
<reference evidence="2 3" key="2">
    <citation type="submission" date="2021-10" db="EMBL/GenBank/DDBJ databases">
        <authorList>
            <person name="Piombo E."/>
        </authorList>
    </citation>
    <scope>NUCLEOTIDE SEQUENCE [LARGE SCALE GENOMIC DNA]</scope>
</reference>
<proteinExistence type="predicted"/>
<evidence type="ECO:0000259" key="1">
    <source>
        <dbReference type="Pfam" id="PF06985"/>
    </source>
</evidence>
<accession>A0A9N9Z7E9</accession>
<dbReference type="Proteomes" id="UP000775872">
    <property type="component" value="Unassembled WGS sequence"/>
</dbReference>
<dbReference type="Pfam" id="PF06985">
    <property type="entry name" value="HET"/>
    <property type="match status" value="1"/>
</dbReference>
<reference evidence="3" key="1">
    <citation type="submission" date="2019-06" db="EMBL/GenBank/DDBJ databases">
        <authorList>
            <person name="Broberg M."/>
        </authorList>
    </citation>
    <scope>NUCLEOTIDE SEQUENCE [LARGE SCALE GENOMIC DNA]</scope>
</reference>
<dbReference type="AlphaFoldDB" id="A0A9N9Z7E9"/>
<evidence type="ECO:0000313" key="2">
    <source>
        <dbReference type="EMBL" id="CAH0050449.1"/>
    </source>
</evidence>
<dbReference type="EMBL" id="CABFOC020000035">
    <property type="protein sequence ID" value="CAH0050449.1"/>
    <property type="molecule type" value="Genomic_DNA"/>
</dbReference>
<gene>
    <name evidence="2" type="ORF">CSOL1703_00002421</name>
</gene>
<evidence type="ECO:0000313" key="3">
    <source>
        <dbReference type="Proteomes" id="UP000775872"/>
    </source>
</evidence>
<keyword evidence="3" id="KW-1185">Reference proteome</keyword>
<sequence>MSDLLPTSFFSSGHSTFAVIDPTTGKFHRRLDRHGFLTSGLGRHVAISYVWSEWKRDPALDRLPDWEAVRSRLSSVVGSTAPKNLRPETGSSSRCWIDCKCIDQSSDTDKAYWIPRMDEVYSEARCTVLLLRYADLSPLQELAGKASCQYKGRLNSVDELLAPHNCLLNQGSCTELPNLGTAEEQASLDCLKGLAIGQWRRRAWILQEILLSENYLLSWGPGESGWMRLEDVGVIADSLFRRHGTETWLGEFANWCRRLWYLRQNYGEAQTYELCDGNVLQLSTQLEATVPADKFYALCGILRLKGVRYDAKHTANEALQNVVGELVRNGRLSWLYAIRPVMAQPTTPGSVPLRILSDSLSPFVLLRLKSRLTANKQKMEMTDSQMTVTATRVGTVSSTNSLREYLNQATALTAQQASTDGPPSSDDLFMAPAVIRRLAIDVIGPLLATKMFEILCEGLGIPNDQGSRQRVASMVMGLYSHGVQATSPGASPSGSEKSQQVTLAASWSLQRQLAPLLDEFQIVRYSSGNQQEQNLNRHIVLGSPAVTVGSIVYAVKGDEDLLFAASEPIDSGGSAAFQGMILQLQAGEALGPVGSSLFTSQFWRKKKQNEDQTTQVEFRTTV</sequence>
<dbReference type="InterPro" id="IPR052895">
    <property type="entry name" value="HetReg/Transcr_Mod"/>
</dbReference>
<name>A0A9N9Z7E9_9HYPO</name>
<dbReference type="PANTHER" id="PTHR24148:SF64">
    <property type="entry name" value="HETEROKARYON INCOMPATIBILITY DOMAIN-CONTAINING PROTEIN"/>
    <property type="match status" value="1"/>
</dbReference>
<organism evidence="2 3">
    <name type="scientific">Clonostachys solani</name>
    <dbReference type="NCBI Taxonomy" id="160281"/>
    <lineage>
        <taxon>Eukaryota</taxon>
        <taxon>Fungi</taxon>
        <taxon>Dikarya</taxon>
        <taxon>Ascomycota</taxon>
        <taxon>Pezizomycotina</taxon>
        <taxon>Sordariomycetes</taxon>
        <taxon>Hypocreomycetidae</taxon>
        <taxon>Hypocreales</taxon>
        <taxon>Bionectriaceae</taxon>
        <taxon>Clonostachys</taxon>
    </lineage>
</organism>
<comment type="caution">
    <text evidence="2">The sequence shown here is derived from an EMBL/GenBank/DDBJ whole genome shotgun (WGS) entry which is preliminary data.</text>
</comment>